<reference evidence="1 2" key="1">
    <citation type="submission" date="2016-12" db="EMBL/GenBank/DDBJ databases">
        <title>Genome sequencing of Methylocaldum marinum.</title>
        <authorList>
            <person name="Takeuchi M."/>
            <person name="Kamagata Y."/>
            <person name="Hiraoka S."/>
            <person name="Oshima K."/>
            <person name="Hattori M."/>
            <person name="Iwasaki W."/>
        </authorList>
    </citation>
    <scope>NUCLEOTIDE SEQUENCE [LARGE SCALE GENOMIC DNA]</scope>
    <source>
        <strain evidence="1 2">S8</strain>
    </source>
</reference>
<organism evidence="1 2">
    <name type="scientific">Methylocaldum marinum</name>
    <dbReference type="NCBI Taxonomy" id="1432792"/>
    <lineage>
        <taxon>Bacteria</taxon>
        <taxon>Pseudomonadati</taxon>
        <taxon>Pseudomonadota</taxon>
        <taxon>Gammaproteobacteria</taxon>
        <taxon>Methylococcales</taxon>
        <taxon>Methylococcaceae</taxon>
        <taxon>Methylocaldum</taxon>
    </lineage>
</organism>
<sequence>MDMPRFTAEASLCKTSAHYRGKAVYGNSGAAGVLPMLPRRPTISHPGDCFNDPTTDKECSEGGGLLCYCCYADGCWICDNLFEIPANCVWDDSYRARIGRGIGRIARVAAPIVG</sequence>
<dbReference type="AlphaFoldDB" id="A0A250KQI7"/>
<proteinExistence type="predicted"/>
<accession>A0A250KQI7</accession>
<dbReference type="EMBL" id="AP017928">
    <property type="protein sequence ID" value="BBA33802.1"/>
    <property type="molecule type" value="Genomic_DNA"/>
</dbReference>
<dbReference type="Proteomes" id="UP000266313">
    <property type="component" value="Chromosome"/>
</dbReference>
<dbReference type="KEGG" id="mmai:sS8_1848"/>
<gene>
    <name evidence="1" type="ORF">sS8_1848</name>
</gene>
<name>A0A250KQI7_9GAMM</name>
<keyword evidence="2" id="KW-1185">Reference proteome</keyword>
<evidence type="ECO:0000313" key="2">
    <source>
        <dbReference type="Proteomes" id="UP000266313"/>
    </source>
</evidence>
<protein>
    <submittedName>
        <fullName evidence="1">Uncharacterized protein</fullName>
    </submittedName>
</protein>
<evidence type="ECO:0000313" key="1">
    <source>
        <dbReference type="EMBL" id="BBA33802.1"/>
    </source>
</evidence>